<dbReference type="OrthoDB" id="538223at2759"/>
<proteinExistence type="predicted"/>
<reference evidence="1" key="2">
    <citation type="submission" date="2021-08" db="EMBL/GenBank/DDBJ databases">
        <authorList>
            <person name="Gostincar C."/>
            <person name="Sun X."/>
            <person name="Song Z."/>
            <person name="Gunde-Cimerman N."/>
        </authorList>
    </citation>
    <scope>NUCLEOTIDE SEQUENCE</scope>
    <source>
        <strain evidence="1">EXF-9911</strain>
    </source>
</reference>
<organism evidence="1 2">
    <name type="scientific">Aureobasidium melanogenum</name>
    <name type="common">Aureobasidium pullulans var. melanogenum</name>
    <dbReference type="NCBI Taxonomy" id="46634"/>
    <lineage>
        <taxon>Eukaryota</taxon>
        <taxon>Fungi</taxon>
        <taxon>Dikarya</taxon>
        <taxon>Ascomycota</taxon>
        <taxon>Pezizomycotina</taxon>
        <taxon>Dothideomycetes</taxon>
        <taxon>Dothideomycetidae</taxon>
        <taxon>Dothideales</taxon>
        <taxon>Saccotheciaceae</taxon>
        <taxon>Aureobasidium</taxon>
    </lineage>
</organism>
<evidence type="ECO:0000313" key="2">
    <source>
        <dbReference type="Proteomes" id="UP000779574"/>
    </source>
</evidence>
<comment type="caution">
    <text evidence="1">The sequence shown here is derived from an EMBL/GenBank/DDBJ whole genome shotgun (WGS) entry which is preliminary data.</text>
</comment>
<dbReference type="AlphaFoldDB" id="A0A9P8E4R3"/>
<sequence>MSPPDLTLPPSCPELADYGEYDWSNASFALYTIIETSDERMQQIAATLDAEWYEGQGNEGSHLVRVAPSYNFANKKLSDVLEAHVKLDKVAPGQSESQQGAPDLQWYPTAFIVVTAEDVDDKGLLLVYVDDEVEDDDEAAECKIDKFFFKLKDADLMLSSLVYDDETCARSKEIYGY</sequence>
<dbReference type="EMBL" id="JAHFXF010000968">
    <property type="protein sequence ID" value="KAG9680476.1"/>
    <property type="molecule type" value="Genomic_DNA"/>
</dbReference>
<reference evidence="1" key="1">
    <citation type="journal article" date="2021" name="J Fungi (Basel)">
        <title>Virulence traits and population genomics of the black yeast Aureobasidium melanogenum.</title>
        <authorList>
            <person name="Cernosa A."/>
            <person name="Sun X."/>
            <person name="Gostincar C."/>
            <person name="Fang C."/>
            <person name="Gunde-Cimerman N."/>
            <person name="Song Z."/>
        </authorList>
    </citation>
    <scope>NUCLEOTIDE SEQUENCE</scope>
    <source>
        <strain evidence="1">EXF-9911</strain>
    </source>
</reference>
<accession>A0A9P8E4R3</accession>
<gene>
    <name evidence="1" type="ORF">KCU76_g15135</name>
</gene>
<evidence type="ECO:0000313" key="1">
    <source>
        <dbReference type="EMBL" id="KAG9680476.1"/>
    </source>
</evidence>
<dbReference type="Proteomes" id="UP000779574">
    <property type="component" value="Unassembled WGS sequence"/>
</dbReference>
<protein>
    <submittedName>
        <fullName evidence="1">Uncharacterized protein</fullName>
    </submittedName>
</protein>
<name>A0A9P8E4R3_AURME</name>
<feature type="non-terminal residue" evidence="1">
    <location>
        <position position="177"/>
    </location>
</feature>